<dbReference type="GO" id="GO:0003677">
    <property type="term" value="F:DNA binding"/>
    <property type="evidence" value="ECO:0007669"/>
    <property type="project" value="UniProtKB-KW"/>
</dbReference>
<gene>
    <name evidence="2" type="ORF">O3V59_12080</name>
</gene>
<dbReference type="Proteomes" id="UP001151071">
    <property type="component" value="Unassembled WGS sequence"/>
</dbReference>
<accession>A0A9X3TRK6</accession>
<protein>
    <submittedName>
        <fullName evidence="2">Excisionase family DNA-binding protein</fullName>
    </submittedName>
</protein>
<evidence type="ECO:0000259" key="1">
    <source>
        <dbReference type="Pfam" id="PF12728"/>
    </source>
</evidence>
<reference evidence="2" key="1">
    <citation type="submission" date="2022-12" db="EMBL/GenBank/DDBJ databases">
        <title>Draft genome sequence of the thermophilic strain Brevibacillus thermoruber HT42, isolated from Los Humeros, Puebla, Mexico, with biotechnological potential.</title>
        <authorList>
            <person name="Lara Sanchez J."/>
            <person name="Solis Palacios R."/>
            <person name="Bustos Baena A.S."/>
            <person name="Ruz Baez A.E."/>
            <person name="Espinosa Luna G."/>
            <person name="Oliart Ros R.M."/>
        </authorList>
    </citation>
    <scope>NUCLEOTIDE SEQUENCE</scope>
    <source>
        <strain evidence="2">HT42</strain>
    </source>
</reference>
<dbReference type="AlphaFoldDB" id="A0A9X3TRK6"/>
<organism evidence="2 3">
    <name type="scientific">Brevibacillus thermoruber</name>
    <dbReference type="NCBI Taxonomy" id="33942"/>
    <lineage>
        <taxon>Bacteria</taxon>
        <taxon>Bacillati</taxon>
        <taxon>Bacillota</taxon>
        <taxon>Bacilli</taxon>
        <taxon>Bacillales</taxon>
        <taxon>Paenibacillaceae</taxon>
        <taxon>Brevibacillus</taxon>
    </lineage>
</organism>
<dbReference type="NCBIfam" id="TIGR01764">
    <property type="entry name" value="excise"/>
    <property type="match status" value="1"/>
</dbReference>
<name>A0A9X3TRK6_9BACL</name>
<proteinExistence type="predicted"/>
<dbReference type="InterPro" id="IPR041657">
    <property type="entry name" value="HTH_17"/>
</dbReference>
<dbReference type="RefSeq" id="WP_029100692.1">
    <property type="nucleotide sequence ID" value="NZ_JAPYYP010000013.1"/>
</dbReference>
<keyword evidence="2" id="KW-0238">DNA-binding</keyword>
<feature type="domain" description="Helix-turn-helix" evidence="1">
    <location>
        <begin position="7"/>
        <end position="55"/>
    </location>
</feature>
<sequence length="81" mass="9719">MENSKTYLTVAETAAYLELPETFILEKIREGRIRAVHNGEEYLINKDQFQHHLEQIRKLREWEEATRNEPIPESYDVKDED</sequence>
<comment type="caution">
    <text evidence="2">The sequence shown here is derived from an EMBL/GenBank/DDBJ whole genome shotgun (WGS) entry which is preliminary data.</text>
</comment>
<keyword evidence="3" id="KW-1185">Reference proteome</keyword>
<dbReference type="EMBL" id="JAPYYP010000013">
    <property type="protein sequence ID" value="MDA5109104.1"/>
    <property type="molecule type" value="Genomic_DNA"/>
</dbReference>
<evidence type="ECO:0000313" key="3">
    <source>
        <dbReference type="Proteomes" id="UP001151071"/>
    </source>
</evidence>
<dbReference type="Pfam" id="PF12728">
    <property type="entry name" value="HTH_17"/>
    <property type="match status" value="1"/>
</dbReference>
<evidence type="ECO:0000313" key="2">
    <source>
        <dbReference type="EMBL" id="MDA5109104.1"/>
    </source>
</evidence>
<dbReference type="InterPro" id="IPR010093">
    <property type="entry name" value="SinI_DNA-bd"/>
</dbReference>